<dbReference type="PANTHER" id="PTHR34849">
    <property type="entry name" value="SSL5025 PROTEIN"/>
    <property type="match status" value="1"/>
</dbReference>
<dbReference type="InterPro" id="IPR036388">
    <property type="entry name" value="WH-like_DNA-bd_sf"/>
</dbReference>
<keyword evidence="2" id="KW-1185">Reference proteome</keyword>
<dbReference type="EMBL" id="CP121472">
    <property type="protein sequence ID" value="WPL18856.1"/>
    <property type="molecule type" value="Genomic_DNA"/>
</dbReference>
<dbReference type="Gene3D" id="1.10.10.10">
    <property type="entry name" value="Winged helix-like DNA-binding domain superfamily/Winged helix DNA-binding domain"/>
    <property type="match status" value="1"/>
</dbReference>
<evidence type="ECO:0000313" key="1">
    <source>
        <dbReference type="EMBL" id="WPL18856.1"/>
    </source>
</evidence>
<name>A0ABZ0SFI2_9GAMM</name>
<dbReference type="SUPFAM" id="SSF46689">
    <property type="entry name" value="Homeodomain-like"/>
    <property type="match status" value="1"/>
</dbReference>
<organism evidence="1 2">
    <name type="scientific">Thiorhodovibrio winogradskyi</name>
    <dbReference type="NCBI Taxonomy" id="77007"/>
    <lineage>
        <taxon>Bacteria</taxon>
        <taxon>Pseudomonadati</taxon>
        <taxon>Pseudomonadota</taxon>
        <taxon>Gammaproteobacteria</taxon>
        <taxon>Chromatiales</taxon>
        <taxon>Chromatiaceae</taxon>
        <taxon>Thiorhodovibrio</taxon>
    </lineage>
</organism>
<gene>
    <name evidence="1" type="ORF">Thiowin_03947</name>
</gene>
<sequence>MQFPEMDRITIDPRVMGGKPCIRGIRITVGTITGLLASGETVDSLLSIYPCLEARDIYAALAYAAWRFEEQDLPLQVA</sequence>
<dbReference type="Proteomes" id="UP001432180">
    <property type="component" value="Chromosome"/>
</dbReference>
<dbReference type="InterPro" id="IPR009057">
    <property type="entry name" value="Homeodomain-like_sf"/>
</dbReference>
<protein>
    <recommendedName>
        <fullName evidence="3">DUF433 domain-containing protein</fullName>
    </recommendedName>
</protein>
<accession>A0ABZ0SFI2</accession>
<dbReference type="Pfam" id="PF04255">
    <property type="entry name" value="DUF433"/>
    <property type="match status" value="1"/>
</dbReference>
<proteinExistence type="predicted"/>
<dbReference type="RefSeq" id="WP_328984597.1">
    <property type="nucleotide sequence ID" value="NZ_CP121472.1"/>
</dbReference>
<evidence type="ECO:0008006" key="3">
    <source>
        <dbReference type="Google" id="ProtNLM"/>
    </source>
</evidence>
<dbReference type="InterPro" id="IPR007367">
    <property type="entry name" value="DUF433"/>
</dbReference>
<dbReference type="PANTHER" id="PTHR34849:SF3">
    <property type="entry name" value="SSR2962 PROTEIN"/>
    <property type="match status" value="1"/>
</dbReference>
<reference evidence="1 2" key="1">
    <citation type="journal article" date="2023" name="Microorganisms">
        <title>Thiorhodovibrio frisius and Trv. litoralis spp. nov., Two Novel Members from a Clade of Fastidious Purple Sulfur Bacteria That Exhibit Unique Red-Shifted Light-Harvesting Capabilities.</title>
        <authorList>
            <person name="Methner A."/>
            <person name="Kuzyk S.B."/>
            <person name="Petersen J."/>
            <person name="Bauer S."/>
            <person name="Brinkmann H."/>
            <person name="Sichau K."/>
            <person name="Wanner G."/>
            <person name="Wolf J."/>
            <person name="Neumann-Schaal M."/>
            <person name="Henke P."/>
            <person name="Tank M."/>
            <person name="Sproer C."/>
            <person name="Bunk B."/>
            <person name="Overmann J."/>
        </authorList>
    </citation>
    <scope>NUCLEOTIDE SEQUENCE [LARGE SCALE GENOMIC DNA]</scope>
    <source>
        <strain evidence="1 2">DSM 6702</strain>
    </source>
</reference>
<evidence type="ECO:0000313" key="2">
    <source>
        <dbReference type="Proteomes" id="UP001432180"/>
    </source>
</evidence>